<evidence type="ECO:0000256" key="1">
    <source>
        <dbReference type="ARBA" id="ARBA00022603"/>
    </source>
</evidence>
<proteinExistence type="predicted"/>
<dbReference type="InterPro" id="IPR029063">
    <property type="entry name" value="SAM-dependent_MTases_sf"/>
</dbReference>
<evidence type="ECO:0000313" key="4">
    <source>
        <dbReference type="EMBL" id="OXM50287.1"/>
    </source>
</evidence>
<dbReference type="AlphaFoldDB" id="A0A229RUB9"/>
<dbReference type="GO" id="GO:0008168">
    <property type="term" value="F:methyltransferase activity"/>
    <property type="evidence" value="ECO:0007669"/>
    <property type="project" value="UniProtKB-KW"/>
</dbReference>
<evidence type="ECO:0000259" key="3">
    <source>
        <dbReference type="Pfam" id="PF13649"/>
    </source>
</evidence>
<dbReference type="EMBL" id="NMQT01000102">
    <property type="protein sequence ID" value="OXM50287.1"/>
    <property type="molecule type" value="Genomic_DNA"/>
</dbReference>
<dbReference type="OrthoDB" id="22151at2"/>
<keyword evidence="1 4" id="KW-0489">Methyltransferase</keyword>
<dbReference type="SUPFAM" id="SSF53335">
    <property type="entry name" value="S-adenosyl-L-methionine-dependent methyltransferases"/>
    <property type="match status" value="1"/>
</dbReference>
<reference evidence="4 5" key="1">
    <citation type="submission" date="2017-07" db="EMBL/GenBank/DDBJ databases">
        <title>Amycolatopsis thailandensis Genome sequencing and assembly.</title>
        <authorList>
            <person name="Kaur N."/>
            <person name="Mayilraj S."/>
        </authorList>
    </citation>
    <scope>NUCLEOTIDE SEQUENCE [LARGE SCALE GENOMIC DNA]</scope>
    <source>
        <strain evidence="4 5">JCM 16380</strain>
    </source>
</reference>
<dbReference type="Gene3D" id="3.40.50.150">
    <property type="entry name" value="Vaccinia Virus protein VP39"/>
    <property type="match status" value="1"/>
</dbReference>
<dbReference type="CDD" id="cd02440">
    <property type="entry name" value="AdoMet_MTases"/>
    <property type="match status" value="1"/>
</dbReference>
<sequence length="217" mass="23537">MTAAYWDRYATRTAAPDHDDHSVPALGWTQYPGHGPGAELLGDPHSTLELGCGRGDAVASLAGQGVDATGVDVSAVHCEQARHRYGTIAGARFEHTDVLEYLAAADRAWDAIYSIWGALWFLDPAVLLPLIHEHLTPGGRLVFSHAPPVPSAYGRQGMYGAAFTAEPVWIYRWSYEPDMWAELLRSNGFDHIRARVEPAPEPGHLGTLIVEAGHAHG</sequence>
<keyword evidence="2 4" id="KW-0808">Transferase</keyword>
<keyword evidence="5" id="KW-1185">Reference proteome</keyword>
<dbReference type="GO" id="GO:0032259">
    <property type="term" value="P:methylation"/>
    <property type="evidence" value="ECO:0007669"/>
    <property type="project" value="UniProtKB-KW"/>
</dbReference>
<comment type="caution">
    <text evidence="4">The sequence shown here is derived from an EMBL/GenBank/DDBJ whole genome shotgun (WGS) entry which is preliminary data.</text>
</comment>
<evidence type="ECO:0000313" key="5">
    <source>
        <dbReference type="Proteomes" id="UP000215223"/>
    </source>
</evidence>
<dbReference type="InterPro" id="IPR041698">
    <property type="entry name" value="Methyltransf_25"/>
</dbReference>
<organism evidence="4 5">
    <name type="scientific">Amycolatopsis thailandensis</name>
    <dbReference type="NCBI Taxonomy" id="589330"/>
    <lineage>
        <taxon>Bacteria</taxon>
        <taxon>Bacillati</taxon>
        <taxon>Actinomycetota</taxon>
        <taxon>Actinomycetes</taxon>
        <taxon>Pseudonocardiales</taxon>
        <taxon>Pseudonocardiaceae</taxon>
        <taxon>Amycolatopsis</taxon>
    </lineage>
</organism>
<feature type="domain" description="Methyltransferase" evidence="3">
    <location>
        <begin position="48"/>
        <end position="139"/>
    </location>
</feature>
<dbReference type="Pfam" id="PF13649">
    <property type="entry name" value="Methyltransf_25"/>
    <property type="match status" value="1"/>
</dbReference>
<dbReference type="PANTHER" id="PTHR43861:SF1">
    <property type="entry name" value="TRANS-ACONITATE 2-METHYLTRANSFERASE"/>
    <property type="match status" value="1"/>
</dbReference>
<dbReference type="PANTHER" id="PTHR43861">
    <property type="entry name" value="TRANS-ACONITATE 2-METHYLTRANSFERASE-RELATED"/>
    <property type="match status" value="1"/>
</dbReference>
<protein>
    <submittedName>
        <fullName evidence="4">SAM-dependent methyltransferase</fullName>
    </submittedName>
</protein>
<evidence type="ECO:0000256" key="2">
    <source>
        <dbReference type="ARBA" id="ARBA00022679"/>
    </source>
</evidence>
<gene>
    <name evidence="4" type="ORF">CFP71_28055</name>
</gene>
<name>A0A229RUB9_9PSEU</name>
<accession>A0A229RUB9</accession>
<dbReference type="RefSeq" id="WP_093936948.1">
    <property type="nucleotide sequence ID" value="NZ_NMQT01000102.1"/>
</dbReference>
<dbReference type="Proteomes" id="UP000215223">
    <property type="component" value="Unassembled WGS sequence"/>
</dbReference>